<gene>
    <name evidence="2" type="ORF">Bca52824_009474</name>
</gene>
<protein>
    <submittedName>
        <fullName evidence="2">Uncharacterized protein</fullName>
    </submittedName>
</protein>
<sequence>MVENVKDRTQNQVQAYQQYEEFGGEAFDSDNRVIPTNDRSSPAEFGRKRARKSVFSRLVMPSKERDAEEDSSPVAEPVDEVMAFLNDCQKHLMEQKRPNATDPARFVKPKKKKEKIHTREVPDSGAKLPLTETSPDDLLACEERVEHSDQKQPFIDFKRRSQAEKSSGNPAQECKDSLEDSAPRDKKRKLLRPKLTEDDWEKDGKSNIPIEIDMAPKSASEVPLLDLLARFGQ</sequence>
<comment type="caution">
    <text evidence="2">The sequence shown here is derived from an EMBL/GenBank/DDBJ whole genome shotgun (WGS) entry which is preliminary data.</text>
</comment>
<feature type="region of interest" description="Disordered" evidence="1">
    <location>
        <begin position="94"/>
        <end position="207"/>
    </location>
</feature>
<evidence type="ECO:0000313" key="2">
    <source>
        <dbReference type="EMBL" id="KAG2326746.1"/>
    </source>
</evidence>
<proteinExistence type="predicted"/>
<organism evidence="2 3">
    <name type="scientific">Brassica carinata</name>
    <name type="common">Ethiopian mustard</name>
    <name type="synonym">Abyssinian cabbage</name>
    <dbReference type="NCBI Taxonomy" id="52824"/>
    <lineage>
        <taxon>Eukaryota</taxon>
        <taxon>Viridiplantae</taxon>
        <taxon>Streptophyta</taxon>
        <taxon>Embryophyta</taxon>
        <taxon>Tracheophyta</taxon>
        <taxon>Spermatophyta</taxon>
        <taxon>Magnoliopsida</taxon>
        <taxon>eudicotyledons</taxon>
        <taxon>Gunneridae</taxon>
        <taxon>Pentapetalae</taxon>
        <taxon>rosids</taxon>
        <taxon>malvids</taxon>
        <taxon>Brassicales</taxon>
        <taxon>Brassicaceae</taxon>
        <taxon>Brassiceae</taxon>
        <taxon>Brassica</taxon>
    </lineage>
</organism>
<feature type="compositionally biased region" description="Basic residues" evidence="1">
    <location>
        <begin position="107"/>
        <end position="116"/>
    </location>
</feature>
<dbReference type="AlphaFoldDB" id="A0A8X7WAZ8"/>
<keyword evidence="3" id="KW-1185">Reference proteome</keyword>
<evidence type="ECO:0000313" key="3">
    <source>
        <dbReference type="Proteomes" id="UP000886595"/>
    </source>
</evidence>
<accession>A0A8X7WAZ8</accession>
<feature type="compositionally biased region" description="Basic and acidic residues" evidence="1">
    <location>
        <begin position="141"/>
        <end position="163"/>
    </location>
</feature>
<feature type="compositionally biased region" description="Basic and acidic residues" evidence="1">
    <location>
        <begin position="173"/>
        <end position="184"/>
    </location>
</feature>
<dbReference type="Proteomes" id="UP000886595">
    <property type="component" value="Unassembled WGS sequence"/>
</dbReference>
<reference evidence="2 3" key="1">
    <citation type="submission" date="2020-02" db="EMBL/GenBank/DDBJ databases">
        <authorList>
            <person name="Ma Q."/>
            <person name="Huang Y."/>
            <person name="Song X."/>
            <person name="Pei D."/>
        </authorList>
    </citation>
    <scope>NUCLEOTIDE SEQUENCE [LARGE SCALE GENOMIC DNA]</scope>
    <source>
        <strain evidence="2">Sxm20200214</strain>
        <tissue evidence="2">Leaf</tissue>
    </source>
</reference>
<feature type="region of interest" description="Disordered" evidence="1">
    <location>
        <begin position="22"/>
        <end position="48"/>
    </location>
</feature>
<evidence type="ECO:0000256" key="1">
    <source>
        <dbReference type="SAM" id="MobiDB-lite"/>
    </source>
</evidence>
<name>A0A8X7WAZ8_BRACI</name>
<feature type="compositionally biased region" description="Basic and acidic residues" evidence="1">
    <location>
        <begin position="194"/>
        <end position="205"/>
    </location>
</feature>
<dbReference type="EMBL" id="JAAMPC010000002">
    <property type="protein sequence ID" value="KAG2326746.1"/>
    <property type="molecule type" value="Genomic_DNA"/>
</dbReference>